<evidence type="ECO:0000256" key="2">
    <source>
        <dbReference type="ARBA" id="ARBA00023125"/>
    </source>
</evidence>
<proteinExistence type="predicted"/>
<gene>
    <name evidence="5" type="ORF">JOF35_008007</name>
</gene>
<dbReference type="Pfam" id="PF13377">
    <property type="entry name" value="Peripla_BP_3"/>
    <property type="match status" value="1"/>
</dbReference>
<evidence type="ECO:0000256" key="1">
    <source>
        <dbReference type="ARBA" id="ARBA00023015"/>
    </source>
</evidence>
<name>A0ABT9L4M7_9ACTN</name>
<dbReference type="Gene3D" id="3.40.50.2300">
    <property type="match status" value="1"/>
</dbReference>
<feature type="domain" description="Transcriptional regulator LacI/GalR-like sensor" evidence="4">
    <location>
        <begin position="2"/>
        <end position="52"/>
    </location>
</feature>
<evidence type="ECO:0000313" key="6">
    <source>
        <dbReference type="Proteomes" id="UP001234880"/>
    </source>
</evidence>
<keyword evidence="1" id="KW-0805">Transcription regulation</keyword>
<protein>
    <submittedName>
        <fullName evidence="5">DNA-binding LacI/PurR family transcriptional regulator</fullName>
    </submittedName>
</protein>
<keyword evidence="2 5" id="KW-0238">DNA-binding</keyword>
<sequence>MVLGVYQAVTGRGPRVPPDIGVVDSDDPPRARWITPALTTVRQPLPETAGDAPRRARCPGC</sequence>
<dbReference type="SUPFAM" id="SSF53822">
    <property type="entry name" value="Periplasmic binding protein-like I"/>
    <property type="match status" value="1"/>
</dbReference>
<dbReference type="InterPro" id="IPR028082">
    <property type="entry name" value="Peripla_BP_I"/>
</dbReference>
<organism evidence="5 6">
    <name type="scientific">Streptomyces demainii</name>
    <dbReference type="NCBI Taxonomy" id="588122"/>
    <lineage>
        <taxon>Bacteria</taxon>
        <taxon>Bacillati</taxon>
        <taxon>Actinomycetota</taxon>
        <taxon>Actinomycetes</taxon>
        <taxon>Kitasatosporales</taxon>
        <taxon>Streptomycetaceae</taxon>
        <taxon>Streptomyces</taxon>
    </lineage>
</organism>
<evidence type="ECO:0000313" key="5">
    <source>
        <dbReference type="EMBL" id="MDP9615669.1"/>
    </source>
</evidence>
<keyword evidence="6" id="KW-1185">Reference proteome</keyword>
<evidence type="ECO:0000256" key="3">
    <source>
        <dbReference type="ARBA" id="ARBA00023163"/>
    </source>
</evidence>
<reference evidence="5 6" key="1">
    <citation type="submission" date="2023-07" db="EMBL/GenBank/DDBJ databases">
        <title>Sequencing the genomes of 1000 actinobacteria strains.</title>
        <authorList>
            <person name="Klenk H.-P."/>
        </authorList>
    </citation>
    <scope>NUCLEOTIDE SEQUENCE [LARGE SCALE GENOMIC DNA]</scope>
    <source>
        <strain evidence="5 6">DSM 41600</strain>
    </source>
</reference>
<dbReference type="EMBL" id="JAURUE010000002">
    <property type="protein sequence ID" value="MDP9615669.1"/>
    <property type="molecule type" value="Genomic_DNA"/>
</dbReference>
<keyword evidence="3" id="KW-0804">Transcription</keyword>
<dbReference type="InterPro" id="IPR046335">
    <property type="entry name" value="LacI/GalR-like_sensor"/>
</dbReference>
<evidence type="ECO:0000259" key="4">
    <source>
        <dbReference type="Pfam" id="PF13377"/>
    </source>
</evidence>
<dbReference type="Proteomes" id="UP001234880">
    <property type="component" value="Unassembled WGS sequence"/>
</dbReference>
<dbReference type="GO" id="GO:0003677">
    <property type="term" value="F:DNA binding"/>
    <property type="evidence" value="ECO:0007669"/>
    <property type="project" value="UniProtKB-KW"/>
</dbReference>
<comment type="caution">
    <text evidence="5">The sequence shown here is derived from an EMBL/GenBank/DDBJ whole genome shotgun (WGS) entry which is preliminary data.</text>
</comment>
<accession>A0ABT9L4M7</accession>